<evidence type="ECO:0000313" key="2">
    <source>
        <dbReference type="Proteomes" id="UP000182284"/>
    </source>
</evidence>
<organism evidence="1 2">
    <name type="scientific">Celeribacter baekdonensis</name>
    <dbReference type="NCBI Taxonomy" id="875171"/>
    <lineage>
        <taxon>Bacteria</taxon>
        <taxon>Pseudomonadati</taxon>
        <taxon>Pseudomonadota</taxon>
        <taxon>Alphaproteobacteria</taxon>
        <taxon>Rhodobacterales</taxon>
        <taxon>Roseobacteraceae</taxon>
        <taxon>Celeribacter</taxon>
    </lineage>
</organism>
<reference evidence="1 2" key="1">
    <citation type="submission" date="2016-10" db="EMBL/GenBank/DDBJ databases">
        <authorList>
            <person name="de Groot N.N."/>
        </authorList>
    </citation>
    <scope>NUCLEOTIDE SEQUENCE [LARGE SCALE GENOMIC DNA]</scope>
    <source>
        <strain evidence="1 2">DSM 27375</strain>
    </source>
</reference>
<proteinExistence type="predicted"/>
<dbReference type="AlphaFoldDB" id="A0A1G7S6D6"/>
<dbReference type="Proteomes" id="UP000182284">
    <property type="component" value="Unassembled WGS sequence"/>
</dbReference>
<dbReference type="EMBL" id="FNBL01000013">
    <property type="protein sequence ID" value="SDG18586.1"/>
    <property type="molecule type" value="Genomic_DNA"/>
</dbReference>
<accession>A0A1G7S6D6</accession>
<sequence>MPFTLPKLRAGLRAQSPLFALIDRVKSSWEAGPPPHWTDHMRQTRE</sequence>
<protein>
    <submittedName>
        <fullName evidence="1">Uncharacterized protein</fullName>
    </submittedName>
</protein>
<evidence type="ECO:0000313" key="1">
    <source>
        <dbReference type="EMBL" id="SDG18586.1"/>
    </source>
</evidence>
<dbReference type="RefSeq" id="WP_176832912.1">
    <property type="nucleotide sequence ID" value="NZ_FNBL01000013.1"/>
</dbReference>
<name>A0A1G7S6D6_9RHOB</name>
<gene>
    <name evidence="1" type="ORF">SAMN04488117_113101</name>
</gene>